<evidence type="ECO:0000256" key="3">
    <source>
        <dbReference type="ARBA" id="ARBA00022692"/>
    </source>
</evidence>
<feature type="domain" description="ABC3 transporter permease C-terminal" evidence="7">
    <location>
        <begin position="663"/>
        <end position="775"/>
    </location>
</feature>
<dbReference type="Pfam" id="PF02687">
    <property type="entry name" value="FtsX"/>
    <property type="match status" value="2"/>
</dbReference>
<dbReference type="InterPro" id="IPR050250">
    <property type="entry name" value="Macrolide_Exporter_MacB"/>
</dbReference>
<evidence type="ECO:0000256" key="4">
    <source>
        <dbReference type="ARBA" id="ARBA00022989"/>
    </source>
</evidence>
<dbReference type="OrthoDB" id="905059at2"/>
<feature type="transmembrane region" description="Helical" evidence="6">
    <location>
        <begin position="414"/>
        <end position="438"/>
    </location>
</feature>
<gene>
    <name evidence="9" type="ORF">SAMN04487996_113180</name>
</gene>
<dbReference type="EMBL" id="FNAN01000013">
    <property type="protein sequence ID" value="SDF91544.1"/>
    <property type="molecule type" value="Genomic_DNA"/>
</dbReference>
<comment type="subcellular location">
    <subcellularLocation>
        <location evidence="1">Cell membrane</location>
        <topology evidence="1">Multi-pass membrane protein</topology>
    </subcellularLocation>
</comment>
<feature type="domain" description="MacB-like periplasmic core" evidence="8">
    <location>
        <begin position="419"/>
        <end position="588"/>
    </location>
</feature>
<dbReference type="GO" id="GO:0022857">
    <property type="term" value="F:transmembrane transporter activity"/>
    <property type="evidence" value="ECO:0007669"/>
    <property type="project" value="TreeGrafter"/>
</dbReference>
<feature type="domain" description="ABC3 transporter permease C-terminal" evidence="7">
    <location>
        <begin position="282"/>
        <end position="393"/>
    </location>
</feature>
<feature type="transmembrane region" description="Helical" evidence="6">
    <location>
        <begin position="695"/>
        <end position="725"/>
    </location>
</feature>
<dbReference type="STRING" id="659014.SAMN04487996_113180"/>
<dbReference type="PANTHER" id="PTHR30572:SF18">
    <property type="entry name" value="ABC-TYPE MACROLIDE FAMILY EXPORT SYSTEM PERMEASE COMPONENT 2"/>
    <property type="match status" value="1"/>
</dbReference>
<dbReference type="InterPro" id="IPR003838">
    <property type="entry name" value="ABC3_permease_C"/>
</dbReference>
<accession>A0A1G7PZ61</accession>
<dbReference type="PANTHER" id="PTHR30572">
    <property type="entry name" value="MEMBRANE COMPONENT OF TRANSPORTER-RELATED"/>
    <property type="match status" value="1"/>
</dbReference>
<dbReference type="Proteomes" id="UP000198748">
    <property type="component" value="Unassembled WGS sequence"/>
</dbReference>
<feature type="transmembrane region" description="Helical" evidence="6">
    <location>
        <begin position="737"/>
        <end position="763"/>
    </location>
</feature>
<feature type="transmembrane region" description="Helical" evidence="6">
    <location>
        <begin position="372"/>
        <end position="393"/>
    </location>
</feature>
<feature type="transmembrane region" description="Helical" evidence="6">
    <location>
        <begin position="331"/>
        <end position="352"/>
    </location>
</feature>
<keyword evidence="2" id="KW-1003">Cell membrane</keyword>
<dbReference type="Pfam" id="PF12704">
    <property type="entry name" value="MacB_PCD"/>
    <property type="match status" value="2"/>
</dbReference>
<keyword evidence="4 6" id="KW-1133">Transmembrane helix</keyword>
<dbReference type="GO" id="GO:0005886">
    <property type="term" value="C:plasma membrane"/>
    <property type="evidence" value="ECO:0007669"/>
    <property type="project" value="UniProtKB-SubCell"/>
</dbReference>
<evidence type="ECO:0000313" key="9">
    <source>
        <dbReference type="EMBL" id="SDF91544.1"/>
    </source>
</evidence>
<evidence type="ECO:0000256" key="2">
    <source>
        <dbReference type="ARBA" id="ARBA00022475"/>
    </source>
</evidence>
<feature type="transmembrane region" description="Helical" evidence="6">
    <location>
        <begin position="275"/>
        <end position="297"/>
    </location>
</feature>
<feature type="transmembrane region" description="Helical" evidence="6">
    <location>
        <begin position="662"/>
        <end position="683"/>
    </location>
</feature>
<evidence type="ECO:0000256" key="6">
    <source>
        <dbReference type="SAM" id="Phobius"/>
    </source>
</evidence>
<keyword evidence="3 6" id="KW-0812">Transmembrane</keyword>
<proteinExistence type="predicted"/>
<sequence>MLRNYFKMAWRALRKQRLYSILNISGLAIGLATAMLLLLWIHHEYGYDRFHVNHERIVKMMLNISSDSQETQTYGWVAAPVADAMKREIPGVIQTSCSWEQKAVFTRREVTDEETGMVVDPAFLEIFDFPLLKGDQKTALRAPNSLIITRKLAEKYFGAADPIGQVVRLDQTTDSKIVGVLADIPGNSSLQFDFLTPLPKDPASESWLEVKANVFAMVEPKLTNIRLEQQLQTMTKRHLPDWLRGWSYFPHKLDDLYLQSNFKNGRNTSGGRITYVHFFTWVAVFVLLIAVVNFVNLSTARATERAREVGVRKAVGAGKWMLIGQFLGESMLLTGLAGIIALGIIAGMLPVFNNLLQKHIVIDWLNPLYWAAYLAVLLVTGLLAGLYPAFVLSGFKPVLVLNGLKTNAAGGAAWLRKGLVIIQFTAASMLLVGTGVVYQQIDFIRKKNLGYQQHNLIRFEAKGLTEPAAYQHAKTVLANVPGIEAVSGANASIQGTFGRNYVEWGAETPERVMFTVISGDHDLLSTLQTRITQGRNFSTRFGRDSLAVILNEAAARRLKLKEPLGKQIRINTKEYQIIGITKDFHVASAHQEIEPTVILYNTPGIKFFFARISTQNQSIILQKLNTAYQTLRPGIPLNFQFLDQEYNRVYQSEMQIGSLAKWFSVIAVLLSCMGLFGLASFSVERRTKEIAIRKVLGASLASVFSLITRDFVGLVGIALVVAAFPSWYIMNAWLGNFAYSVHIGAGLFVLVGALTVGLAILTVSWQSIRAAIMNPVDNLRAE</sequence>
<evidence type="ECO:0000259" key="8">
    <source>
        <dbReference type="Pfam" id="PF12704"/>
    </source>
</evidence>
<organism evidence="9 10">
    <name type="scientific">Dyadobacter soli</name>
    <dbReference type="NCBI Taxonomy" id="659014"/>
    <lineage>
        <taxon>Bacteria</taxon>
        <taxon>Pseudomonadati</taxon>
        <taxon>Bacteroidota</taxon>
        <taxon>Cytophagia</taxon>
        <taxon>Cytophagales</taxon>
        <taxon>Spirosomataceae</taxon>
        <taxon>Dyadobacter</taxon>
    </lineage>
</organism>
<dbReference type="InterPro" id="IPR025857">
    <property type="entry name" value="MacB_PCD"/>
</dbReference>
<keyword evidence="10" id="KW-1185">Reference proteome</keyword>
<reference evidence="10" key="1">
    <citation type="submission" date="2016-10" db="EMBL/GenBank/DDBJ databases">
        <authorList>
            <person name="Varghese N."/>
            <person name="Submissions S."/>
        </authorList>
    </citation>
    <scope>NUCLEOTIDE SEQUENCE [LARGE SCALE GENOMIC DNA]</scope>
    <source>
        <strain evidence="10">DSM 25329</strain>
    </source>
</reference>
<feature type="domain" description="MacB-like periplasmic core" evidence="8">
    <location>
        <begin position="20"/>
        <end position="230"/>
    </location>
</feature>
<evidence type="ECO:0000256" key="5">
    <source>
        <dbReference type="ARBA" id="ARBA00023136"/>
    </source>
</evidence>
<evidence type="ECO:0000313" key="10">
    <source>
        <dbReference type="Proteomes" id="UP000198748"/>
    </source>
</evidence>
<evidence type="ECO:0000256" key="1">
    <source>
        <dbReference type="ARBA" id="ARBA00004651"/>
    </source>
</evidence>
<evidence type="ECO:0000259" key="7">
    <source>
        <dbReference type="Pfam" id="PF02687"/>
    </source>
</evidence>
<name>A0A1G7PZ61_9BACT</name>
<dbReference type="AlphaFoldDB" id="A0A1G7PZ61"/>
<dbReference type="RefSeq" id="WP_090154625.1">
    <property type="nucleotide sequence ID" value="NZ_FNAN01000013.1"/>
</dbReference>
<protein>
    <submittedName>
        <fullName evidence="9">ABC-type antimicrobial peptide transport system, permease component</fullName>
    </submittedName>
</protein>
<feature type="transmembrane region" description="Helical" evidence="6">
    <location>
        <begin position="21"/>
        <end position="41"/>
    </location>
</feature>
<keyword evidence="5 6" id="KW-0472">Membrane</keyword>